<dbReference type="Proteomes" id="UP000003242">
    <property type="component" value="Unassembled WGS sequence"/>
</dbReference>
<accession>D3LVI4</accession>
<dbReference type="Gene3D" id="1.10.3790.10">
    <property type="entry name" value="NinB"/>
    <property type="match status" value="1"/>
</dbReference>
<dbReference type="AlphaFoldDB" id="D3LVI4"/>
<gene>
    <name evidence="1" type="ORF">HMPREF0889_0308</name>
</gene>
<reference evidence="2" key="1">
    <citation type="submission" date="2009-12" db="EMBL/GenBank/DDBJ databases">
        <title>Sequence of Clostridiales genomosp. BVAB3 str. UPII9-5.</title>
        <authorList>
            <person name="Madupu R."/>
            <person name="Durkin A.S."/>
            <person name="Torralba M."/>
            <person name="Methe B."/>
            <person name="Sutton G.G."/>
            <person name="Strausberg R.L."/>
            <person name="Nelson K.E."/>
        </authorList>
    </citation>
    <scope>NUCLEOTIDE SEQUENCE [LARGE SCALE GENOMIC DNA]</scope>
    <source>
        <strain evidence="2">28L</strain>
    </source>
</reference>
<dbReference type="InterPro" id="IPR036619">
    <property type="entry name" value="NinB_sf"/>
</dbReference>
<dbReference type="STRING" id="699218.HMPREF0889_0308"/>
<sequence length="133" mass="15084">MNEPITDDVQYKITIAKQKNKRSIQANAYCWSLCEQIAQQLSKDGQYTSKEDVYKSAVKDGGKFDYIVVVEAAKETFINSWTSRGIGWLVDELGACEEIPGSVILLLYYGTSVYNTEEMNRIIQCLNNELEPL</sequence>
<comment type="caution">
    <text evidence="1">The sequence shown here is derived from an EMBL/GenBank/DDBJ whole genome shotgun (WGS) entry which is preliminary data.</text>
</comment>
<evidence type="ECO:0000313" key="2">
    <source>
        <dbReference type="Proteomes" id="UP000003242"/>
    </source>
</evidence>
<evidence type="ECO:0000313" key="1">
    <source>
        <dbReference type="EMBL" id="EFD93911.1"/>
    </source>
</evidence>
<organism evidence="1 2">
    <name type="scientific">Megasphaera lornae</name>
    <dbReference type="NCBI Taxonomy" id="1000568"/>
    <lineage>
        <taxon>Bacteria</taxon>
        <taxon>Bacillati</taxon>
        <taxon>Bacillota</taxon>
        <taxon>Negativicutes</taxon>
        <taxon>Veillonellales</taxon>
        <taxon>Veillonellaceae</taxon>
        <taxon>Megasphaera</taxon>
    </lineage>
</organism>
<dbReference type="EMBL" id="ADGP01000020">
    <property type="protein sequence ID" value="EFD93911.1"/>
    <property type="molecule type" value="Genomic_DNA"/>
</dbReference>
<protein>
    <submittedName>
        <fullName evidence="1">Uncharacterized protein</fullName>
    </submittedName>
</protein>
<name>D3LVI4_9FIRM</name>
<proteinExistence type="predicted"/>